<dbReference type="Proteomes" id="UP001172673">
    <property type="component" value="Unassembled WGS sequence"/>
</dbReference>
<evidence type="ECO:0000313" key="3">
    <source>
        <dbReference type="Proteomes" id="UP001172673"/>
    </source>
</evidence>
<organism evidence="2 3">
    <name type="scientific">Cladophialophora chaetospira</name>
    <dbReference type="NCBI Taxonomy" id="386627"/>
    <lineage>
        <taxon>Eukaryota</taxon>
        <taxon>Fungi</taxon>
        <taxon>Dikarya</taxon>
        <taxon>Ascomycota</taxon>
        <taxon>Pezizomycotina</taxon>
        <taxon>Eurotiomycetes</taxon>
        <taxon>Chaetothyriomycetidae</taxon>
        <taxon>Chaetothyriales</taxon>
        <taxon>Herpotrichiellaceae</taxon>
        <taxon>Cladophialophora</taxon>
    </lineage>
</organism>
<protein>
    <submittedName>
        <fullName evidence="2">Uncharacterized protein</fullName>
    </submittedName>
</protein>
<feature type="region of interest" description="Disordered" evidence="1">
    <location>
        <begin position="1"/>
        <end position="31"/>
    </location>
</feature>
<accession>A0AA38XAC8</accession>
<proteinExistence type="predicted"/>
<reference evidence="2" key="1">
    <citation type="submission" date="2022-10" db="EMBL/GenBank/DDBJ databases">
        <title>Culturing micro-colonial fungi from biological soil crusts in the Mojave desert and describing Neophaeococcomyces mojavensis, and introducing the new genera and species Taxawa tesnikishii.</title>
        <authorList>
            <person name="Kurbessoian T."/>
            <person name="Stajich J.E."/>
        </authorList>
    </citation>
    <scope>NUCLEOTIDE SEQUENCE</scope>
    <source>
        <strain evidence="2">TK_41</strain>
    </source>
</reference>
<comment type="caution">
    <text evidence="2">The sequence shown here is derived from an EMBL/GenBank/DDBJ whole genome shotgun (WGS) entry which is preliminary data.</text>
</comment>
<evidence type="ECO:0000256" key="1">
    <source>
        <dbReference type="SAM" id="MobiDB-lite"/>
    </source>
</evidence>
<dbReference type="AlphaFoldDB" id="A0AA38XAC8"/>
<feature type="compositionally biased region" description="Polar residues" evidence="1">
    <location>
        <begin position="11"/>
        <end position="31"/>
    </location>
</feature>
<sequence>MVGSRQRQARVDQQTTISNLSSRAATQSTKSWAMENTTVAYRPPPTAQIDPHTQRIPHRPIALNTDEEHIAGSSPNDFRFLSRANLASMRKRLSLGHAQNPGFQSTNDCFQSMAWSAVSNFLGWIVASSHDTDGSIGCTITGDCVVSDDRGQTPG</sequence>
<keyword evidence="3" id="KW-1185">Reference proteome</keyword>
<gene>
    <name evidence="2" type="ORF">H2200_006132</name>
</gene>
<evidence type="ECO:0000313" key="2">
    <source>
        <dbReference type="EMBL" id="KAJ9609804.1"/>
    </source>
</evidence>
<dbReference type="EMBL" id="JAPDRK010000008">
    <property type="protein sequence ID" value="KAJ9609804.1"/>
    <property type="molecule type" value="Genomic_DNA"/>
</dbReference>
<name>A0AA38XAC8_9EURO</name>